<feature type="region of interest" description="Disordered" evidence="1">
    <location>
        <begin position="156"/>
        <end position="194"/>
    </location>
</feature>
<evidence type="ECO:0000313" key="3">
    <source>
        <dbReference type="Proteomes" id="UP001175271"/>
    </source>
</evidence>
<comment type="caution">
    <text evidence="2">The sequence shown here is derived from an EMBL/GenBank/DDBJ whole genome shotgun (WGS) entry which is preliminary data.</text>
</comment>
<dbReference type="AlphaFoldDB" id="A0AA39M7M4"/>
<reference evidence="2" key="1">
    <citation type="submission" date="2023-06" db="EMBL/GenBank/DDBJ databases">
        <title>Genomic analysis of the entomopathogenic nematode Steinernema hermaphroditum.</title>
        <authorList>
            <person name="Schwarz E.M."/>
            <person name="Heppert J.K."/>
            <person name="Baniya A."/>
            <person name="Schwartz H.T."/>
            <person name="Tan C.-H."/>
            <person name="Antoshechkin I."/>
            <person name="Sternberg P.W."/>
            <person name="Goodrich-Blair H."/>
            <person name="Dillman A.R."/>
        </authorList>
    </citation>
    <scope>NUCLEOTIDE SEQUENCE</scope>
    <source>
        <strain evidence="2">PS9179</strain>
        <tissue evidence="2">Whole animal</tissue>
    </source>
</reference>
<gene>
    <name evidence="2" type="ORF">QR680_008442</name>
</gene>
<evidence type="ECO:0000313" key="2">
    <source>
        <dbReference type="EMBL" id="KAK0423977.1"/>
    </source>
</evidence>
<name>A0AA39M7M4_9BILA</name>
<evidence type="ECO:0000256" key="1">
    <source>
        <dbReference type="SAM" id="MobiDB-lite"/>
    </source>
</evidence>
<organism evidence="2 3">
    <name type="scientific">Steinernema hermaphroditum</name>
    <dbReference type="NCBI Taxonomy" id="289476"/>
    <lineage>
        <taxon>Eukaryota</taxon>
        <taxon>Metazoa</taxon>
        <taxon>Ecdysozoa</taxon>
        <taxon>Nematoda</taxon>
        <taxon>Chromadorea</taxon>
        <taxon>Rhabditida</taxon>
        <taxon>Tylenchina</taxon>
        <taxon>Panagrolaimomorpha</taxon>
        <taxon>Strongyloidoidea</taxon>
        <taxon>Steinernematidae</taxon>
        <taxon>Steinernema</taxon>
    </lineage>
</organism>
<accession>A0AA39M7M4</accession>
<sequence length="194" mass="22024">MTSVQEAIEVLKAQQDEGSDLTIYTDDLDGLAREDVFEKMLSVKGSYPYAALQVVYMKRCMNDLLAMFPARMRGLVTDYGVFIKEAIEKVNKEEKEDGIMEVMGMINAMFNCVVAVARHSEECKTTLLYLYDRTPELFLSEHIDLLLDLVDDDDMSFESGSDIDDAEDDGDENEESEDDQDMENNEAGQEDHEI</sequence>
<keyword evidence="3" id="KW-1185">Reference proteome</keyword>
<dbReference type="EMBL" id="JAUCMV010000001">
    <property type="protein sequence ID" value="KAK0423977.1"/>
    <property type="molecule type" value="Genomic_DNA"/>
</dbReference>
<protein>
    <submittedName>
        <fullName evidence="2">Uncharacterized protein</fullName>
    </submittedName>
</protein>
<dbReference type="Proteomes" id="UP001175271">
    <property type="component" value="Unassembled WGS sequence"/>
</dbReference>
<proteinExistence type="predicted"/>
<feature type="compositionally biased region" description="Acidic residues" evidence="1">
    <location>
        <begin position="156"/>
        <end position="184"/>
    </location>
</feature>